<evidence type="ECO:0000313" key="4">
    <source>
        <dbReference type="EMBL" id="MFD1330825.1"/>
    </source>
</evidence>
<dbReference type="RefSeq" id="WP_378774022.1">
    <property type="nucleotide sequence ID" value="NZ_JBHTMX010000006.1"/>
</dbReference>
<dbReference type="InterPro" id="IPR029044">
    <property type="entry name" value="Nucleotide-diphossugar_trans"/>
</dbReference>
<reference evidence="5" key="1">
    <citation type="journal article" date="2019" name="Int. J. Syst. Evol. Microbiol.">
        <title>The Global Catalogue of Microorganisms (GCM) 10K type strain sequencing project: providing services to taxonomists for standard genome sequencing and annotation.</title>
        <authorList>
            <consortium name="The Broad Institute Genomics Platform"/>
            <consortium name="The Broad Institute Genome Sequencing Center for Infectious Disease"/>
            <person name="Wu L."/>
            <person name="Ma J."/>
        </authorList>
    </citation>
    <scope>NUCLEOTIDE SEQUENCE [LARGE SCALE GENOMIC DNA]</scope>
    <source>
        <strain evidence="5">CCUG 61696</strain>
    </source>
</reference>
<dbReference type="PANTHER" id="PTHR21461:SF69">
    <property type="entry name" value="GLYCOSYLTRANSFERASE FAMILY 92 PROTEIN"/>
    <property type="match status" value="1"/>
</dbReference>
<proteinExistence type="predicted"/>
<gene>
    <name evidence="4" type="ORF">ACFQ4O_02305</name>
</gene>
<keyword evidence="4" id="KW-0808">Transferase</keyword>
<dbReference type="Proteomes" id="UP001597171">
    <property type="component" value="Unassembled WGS sequence"/>
</dbReference>
<keyword evidence="3" id="KW-1133">Transmembrane helix</keyword>
<dbReference type="PANTHER" id="PTHR21461">
    <property type="entry name" value="GLYCOSYLTRANSFERASE FAMILY 92 PROTEIN"/>
    <property type="match status" value="1"/>
</dbReference>
<evidence type="ECO:0000256" key="3">
    <source>
        <dbReference type="ARBA" id="ARBA00022989"/>
    </source>
</evidence>
<dbReference type="GO" id="GO:0016757">
    <property type="term" value="F:glycosyltransferase activity"/>
    <property type="evidence" value="ECO:0007669"/>
    <property type="project" value="UniProtKB-KW"/>
</dbReference>
<organism evidence="4 5">
    <name type="scientific">Methylopila musalis</name>
    <dbReference type="NCBI Taxonomy" id="1134781"/>
    <lineage>
        <taxon>Bacteria</taxon>
        <taxon>Pseudomonadati</taxon>
        <taxon>Pseudomonadota</taxon>
        <taxon>Alphaproteobacteria</taxon>
        <taxon>Hyphomicrobiales</taxon>
        <taxon>Methylopilaceae</taxon>
        <taxon>Methylopila</taxon>
    </lineage>
</organism>
<dbReference type="SUPFAM" id="SSF53448">
    <property type="entry name" value="Nucleotide-diphospho-sugar transferases"/>
    <property type="match status" value="1"/>
</dbReference>
<evidence type="ECO:0000256" key="1">
    <source>
        <dbReference type="ARBA" id="ARBA00004167"/>
    </source>
</evidence>
<comment type="subcellular location">
    <subcellularLocation>
        <location evidence="1">Membrane</location>
        <topology evidence="1">Single-pass membrane protein</topology>
    </subcellularLocation>
</comment>
<keyword evidence="5" id="KW-1185">Reference proteome</keyword>
<sequence length="313" mass="34723">MTGVAARGSKVAIVAIARNEMKYIVEWVAHYRRLGAAEIIIFDNESTDGTSELLAELDGAGFLRHVPIQDADCGAVAPQVVAYRKGFEQTSAEWILFCDIDEFLHLEDGLNFDSYVSQFEDDVGVVLLNWRAFGSGGQSKSGDAPVTERFTQAAFSQSEANKWVKSLVRRRLFLRPAVHIAYSKGRYVNADGTEFVTAVRSDGKEAKSKSANVVHKPAALAHFGTKSEEEFVEKIARGTGKPSQQGKSTPTGEARQKWKTYNVNDEYVDYFVKTAGELRKEISYINKTLGLPDQDEKDDAGLVARLRRMLDLD</sequence>
<protein>
    <submittedName>
        <fullName evidence="4">Glycosyltransferase family 2 protein</fullName>
        <ecNumber evidence="4">2.4.-.-</ecNumber>
    </submittedName>
</protein>
<evidence type="ECO:0000313" key="5">
    <source>
        <dbReference type="Proteomes" id="UP001597171"/>
    </source>
</evidence>
<keyword evidence="4" id="KW-0328">Glycosyltransferase</keyword>
<comment type="caution">
    <text evidence="4">The sequence shown here is derived from an EMBL/GenBank/DDBJ whole genome shotgun (WGS) entry which is preliminary data.</text>
</comment>
<dbReference type="EC" id="2.4.-.-" evidence="4"/>
<accession>A0ABW3Z3H8</accession>
<keyword evidence="3" id="KW-0472">Membrane</keyword>
<keyword evidence="2" id="KW-0812">Transmembrane</keyword>
<dbReference type="CDD" id="cd00761">
    <property type="entry name" value="Glyco_tranf_GTA_type"/>
    <property type="match status" value="1"/>
</dbReference>
<name>A0ABW3Z3H8_9HYPH</name>
<dbReference type="EMBL" id="JBHTMX010000006">
    <property type="protein sequence ID" value="MFD1330825.1"/>
    <property type="molecule type" value="Genomic_DNA"/>
</dbReference>
<dbReference type="Pfam" id="PF13704">
    <property type="entry name" value="Glyco_tranf_2_4"/>
    <property type="match status" value="1"/>
</dbReference>
<dbReference type="Gene3D" id="3.90.550.10">
    <property type="entry name" value="Spore Coat Polysaccharide Biosynthesis Protein SpsA, Chain A"/>
    <property type="match status" value="1"/>
</dbReference>
<evidence type="ECO:0000256" key="2">
    <source>
        <dbReference type="ARBA" id="ARBA00022692"/>
    </source>
</evidence>